<gene>
    <name evidence="1" type="ORF">M2325_000767</name>
</gene>
<comment type="caution">
    <text evidence="1">The sequence shown here is derived from an EMBL/GenBank/DDBJ whole genome shotgun (WGS) entry which is preliminary data.</text>
</comment>
<evidence type="ECO:0000313" key="2">
    <source>
        <dbReference type="Proteomes" id="UP001140258"/>
    </source>
</evidence>
<accession>A0ABT2EVU3</accession>
<evidence type="ECO:0000313" key="1">
    <source>
        <dbReference type="EMBL" id="MCS3922082.1"/>
    </source>
</evidence>
<reference evidence="1" key="1">
    <citation type="submission" date="2022-08" db="EMBL/GenBank/DDBJ databases">
        <title>Genomic Encyclopedia of Type Strains, Phase V (KMG-V): Genome sequencing to study the core and pangenomes of soil and plant-associated prokaryotes.</title>
        <authorList>
            <person name="Whitman W."/>
        </authorList>
    </citation>
    <scope>NUCLEOTIDE SEQUENCE</scope>
    <source>
        <strain evidence="1">PS</strain>
    </source>
</reference>
<keyword evidence="2" id="KW-1185">Reference proteome</keyword>
<dbReference type="Proteomes" id="UP001140258">
    <property type="component" value="Unassembled WGS sequence"/>
</dbReference>
<dbReference type="RefSeq" id="WP_259051312.1">
    <property type="nucleotide sequence ID" value="NZ_JANUCQ010000002.1"/>
</dbReference>
<dbReference type="EMBL" id="JANUCQ010000002">
    <property type="protein sequence ID" value="MCS3922082.1"/>
    <property type="molecule type" value="Genomic_DNA"/>
</dbReference>
<protein>
    <submittedName>
        <fullName evidence="1">Uncharacterized protein</fullName>
    </submittedName>
</protein>
<proteinExistence type="predicted"/>
<organism evidence="1 2">
    <name type="scientific">Methanococcus voltae PS</name>
    <dbReference type="NCBI Taxonomy" id="523842"/>
    <lineage>
        <taxon>Archaea</taxon>
        <taxon>Methanobacteriati</taxon>
        <taxon>Methanobacteriota</taxon>
        <taxon>Methanomada group</taxon>
        <taxon>Methanococci</taxon>
        <taxon>Methanococcales</taxon>
        <taxon>Methanococcaceae</taxon>
        <taxon>Methanococcus</taxon>
    </lineage>
</organism>
<name>A0ABT2EVU3_METVO</name>
<sequence length="154" mass="18017">MALFKPASELNEQNMESMTSINNMESRESIKNQQNSKILQFLYNLNSENSPEATMNLFRDRLLPYLDYPKDIIQKNRKIKLIKILDDLFGAHNSNGELDYLSILDSIHDLLCNNQIVEVEYTYMIQILSFCTYNVVLFDKNLDLQIICNIIKEL</sequence>